<dbReference type="InterPro" id="IPR046346">
    <property type="entry name" value="Aminoacid_DH-like_N_sf"/>
</dbReference>
<feature type="binding site" evidence="8">
    <location>
        <position position="243"/>
    </location>
    <ligand>
        <name>NADP(+)</name>
        <dbReference type="ChEBI" id="CHEBI:58349"/>
    </ligand>
</feature>
<dbReference type="Pfam" id="PF08501">
    <property type="entry name" value="Shikimate_dh_N"/>
    <property type="match status" value="1"/>
</dbReference>
<dbReference type="GO" id="GO:0004764">
    <property type="term" value="F:shikimate 3-dehydrogenase (NADP+) activity"/>
    <property type="evidence" value="ECO:0007669"/>
    <property type="project" value="UniProtKB-EC"/>
</dbReference>
<evidence type="ECO:0000259" key="10">
    <source>
        <dbReference type="Pfam" id="PF08501"/>
    </source>
</evidence>
<keyword evidence="4 8" id="KW-0521">NADP</keyword>
<keyword evidence="3 8" id="KW-0028">Amino-acid biosynthesis</keyword>
<dbReference type="InterPro" id="IPR013708">
    <property type="entry name" value="Shikimate_DH-bd_N"/>
</dbReference>
<dbReference type="InterPro" id="IPR036291">
    <property type="entry name" value="NAD(P)-bd_dom_sf"/>
</dbReference>
<feature type="binding site" evidence="8">
    <location>
        <begin position="15"/>
        <end position="17"/>
    </location>
    <ligand>
        <name>shikimate</name>
        <dbReference type="ChEBI" id="CHEBI:36208"/>
    </ligand>
</feature>
<dbReference type="InterPro" id="IPR041121">
    <property type="entry name" value="SDH_C"/>
</dbReference>
<dbReference type="PANTHER" id="PTHR21089:SF1">
    <property type="entry name" value="BIFUNCTIONAL 3-DEHYDROQUINATE DEHYDRATASE_SHIKIMATE DEHYDROGENASE, CHLOROPLASTIC"/>
    <property type="match status" value="1"/>
</dbReference>
<dbReference type="InterPro" id="IPR011342">
    <property type="entry name" value="Shikimate_DH"/>
</dbReference>
<protein>
    <recommendedName>
        <fullName evidence="2 8">Shikimate dehydrogenase (NADP(+))</fullName>
        <shortName evidence="8">SDH</shortName>
        <ecNumber evidence="2 8">1.1.1.25</ecNumber>
    </recommendedName>
</protein>
<dbReference type="InterPro" id="IPR006151">
    <property type="entry name" value="Shikm_DH/Glu-tRNA_Rdtase"/>
</dbReference>
<feature type="active site" description="Proton acceptor" evidence="8">
    <location>
        <position position="66"/>
    </location>
</feature>
<dbReference type="InterPro" id="IPR022893">
    <property type="entry name" value="Shikimate_DH_fam"/>
</dbReference>
<feature type="binding site" evidence="8">
    <location>
        <position position="250"/>
    </location>
    <ligand>
        <name>shikimate</name>
        <dbReference type="ChEBI" id="CHEBI:36208"/>
    </ligand>
</feature>
<evidence type="ECO:0000256" key="1">
    <source>
        <dbReference type="ARBA" id="ARBA00004871"/>
    </source>
</evidence>
<feature type="domain" description="Quinate/shikimate 5-dehydrogenase/glutamyl-tRNA reductase" evidence="9">
    <location>
        <begin position="117"/>
        <end position="193"/>
    </location>
</feature>
<comment type="function">
    <text evidence="8">Involved in the biosynthesis of the chorismate, which leads to the biosynthesis of aromatic amino acids. Catalyzes the reversible NADPH linked reduction of 3-dehydroshikimate (DHSA) to yield shikimate (SA).</text>
</comment>
<feature type="binding site" evidence="8">
    <location>
        <position position="222"/>
    </location>
    <ligand>
        <name>shikimate</name>
        <dbReference type="ChEBI" id="CHEBI:36208"/>
    </ligand>
</feature>
<feature type="binding site" evidence="8">
    <location>
        <begin position="127"/>
        <end position="131"/>
    </location>
    <ligand>
        <name>NADP(+)</name>
        <dbReference type="ChEBI" id="CHEBI:58349"/>
    </ligand>
</feature>
<evidence type="ECO:0000256" key="6">
    <source>
        <dbReference type="ARBA" id="ARBA00023141"/>
    </source>
</evidence>
<dbReference type="CDD" id="cd01065">
    <property type="entry name" value="NAD_bind_Shikimate_DH"/>
    <property type="match status" value="1"/>
</dbReference>
<gene>
    <name evidence="8 12" type="primary">aroE</name>
    <name evidence="12" type="ORF">RYX56_01525</name>
</gene>
<dbReference type="RefSeq" id="WP_317120375.1">
    <property type="nucleotide sequence ID" value="NZ_JAWJBA010000001.1"/>
</dbReference>
<evidence type="ECO:0000259" key="11">
    <source>
        <dbReference type="Pfam" id="PF18317"/>
    </source>
</evidence>
<dbReference type="SUPFAM" id="SSF51735">
    <property type="entry name" value="NAD(P)-binding Rossmann-fold domains"/>
    <property type="match status" value="1"/>
</dbReference>
<accession>A0ABU3X577</accession>
<dbReference type="SUPFAM" id="SSF53223">
    <property type="entry name" value="Aminoacid dehydrogenase-like, N-terminal domain"/>
    <property type="match status" value="1"/>
</dbReference>
<sequence length="278" mass="29827">MGKRFGLIGHPVEHSMSPVMHNDAFRSCQIDATYEAFDVGAGDLEEVAEKLRSGELDGVNVTIPHKVAIMNFLDEIDRDAEVIGAVNTIVRRGEKLIGYNTDGAGYWESLVSYLPHDTSALNVLVIGAGGASRAVCAAFLNAGVAHLVVANRTEEKAATLLNLINTKQQSTEACSLAEAKTKLNQFDVVINTSSVGMSPHTDQLPLSLDNLKKDAVVSDLIYNPMETAFLKEAKAKGAITVNGVGMFVNQGALSFEHWTGVKPDRSRMTNIVTNKLGG</sequence>
<feature type="domain" description="SDH C-terminal" evidence="11">
    <location>
        <begin position="243"/>
        <end position="270"/>
    </location>
</feature>
<dbReference type="NCBIfam" id="TIGR00507">
    <property type="entry name" value="aroE"/>
    <property type="match status" value="1"/>
</dbReference>
<evidence type="ECO:0000313" key="13">
    <source>
        <dbReference type="Proteomes" id="UP001287282"/>
    </source>
</evidence>
<feature type="binding site" evidence="8">
    <location>
        <position position="62"/>
    </location>
    <ligand>
        <name>shikimate</name>
        <dbReference type="ChEBI" id="CHEBI:36208"/>
    </ligand>
</feature>
<organism evidence="12 13">
    <name type="scientific">Alkalihalophilus lindianensis</name>
    <dbReference type="NCBI Taxonomy" id="1630542"/>
    <lineage>
        <taxon>Bacteria</taxon>
        <taxon>Bacillati</taxon>
        <taxon>Bacillota</taxon>
        <taxon>Bacilli</taxon>
        <taxon>Bacillales</taxon>
        <taxon>Bacillaceae</taxon>
        <taxon>Alkalihalophilus</taxon>
    </lineage>
</organism>
<dbReference type="NCBIfam" id="NF001319">
    <property type="entry name" value="PRK00258.3-3"/>
    <property type="match status" value="1"/>
</dbReference>
<dbReference type="PANTHER" id="PTHR21089">
    <property type="entry name" value="SHIKIMATE DEHYDROGENASE"/>
    <property type="match status" value="1"/>
</dbReference>
<feature type="binding site" evidence="8">
    <location>
        <position position="220"/>
    </location>
    <ligand>
        <name>NADP(+)</name>
        <dbReference type="ChEBI" id="CHEBI:58349"/>
    </ligand>
</feature>
<comment type="caution">
    <text evidence="12">The sequence shown here is derived from an EMBL/GenBank/DDBJ whole genome shotgun (WGS) entry which is preliminary data.</text>
</comment>
<evidence type="ECO:0000313" key="12">
    <source>
        <dbReference type="EMBL" id="MDV2683048.1"/>
    </source>
</evidence>
<name>A0ABU3X577_9BACI</name>
<dbReference type="EC" id="1.1.1.25" evidence="2 8"/>
<evidence type="ECO:0000256" key="2">
    <source>
        <dbReference type="ARBA" id="ARBA00012962"/>
    </source>
</evidence>
<evidence type="ECO:0000256" key="4">
    <source>
        <dbReference type="ARBA" id="ARBA00022857"/>
    </source>
</evidence>
<evidence type="ECO:0000256" key="7">
    <source>
        <dbReference type="ARBA" id="ARBA00049442"/>
    </source>
</evidence>
<comment type="catalytic activity">
    <reaction evidence="7 8">
        <text>shikimate + NADP(+) = 3-dehydroshikimate + NADPH + H(+)</text>
        <dbReference type="Rhea" id="RHEA:17737"/>
        <dbReference type="ChEBI" id="CHEBI:15378"/>
        <dbReference type="ChEBI" id="CHEBI:16630"/>
        <dbReference type="ChEBI" id="CHEBI:36208"/>
        <dbReference type="ChEBI" id="CHEBI:57783"/>
        <dbReference type="ChEBI" id="CHEBI:58349"/>
        <dbReference type="EC" id="1.1.1.25"/>
    </reaction>
</comment>
<evidence type="ECO:0000256" key="5">
    <source>
        <dbReference type="ARBA" id="ARBA00023002"/>
    </source>
</evidence>
<evidence type="ECO:0000259" key="9">
    <source>
        <dbReference type="Pfam" id="PF01488"/>
    </source>
</evidence>
<dbReference type="Gene3D" id="3.40.50.720">
    <property type="entry name" value="NAD(P)-binding Rossmann-like Domain"/>
    <property type="match status" value="1"/>
</dbReference>
<proteinExistence type="inferred from homology"/>
<keyword evidence="6 8" id="KW-0057">Aromatic amino acid biosynthesis</keyword>
<evidence type="ECO:0000256" key="3">
    <source>
        <dbReference type="ARBA" id="ARBA00022605"/>
    </source>
</evidence>
<dbReference type="Proteomes" id="UP001287282">
    <property type="component" value="Unassembled WGS sequence"/>
</dbReference>
<comment type="similarity">
    <text evidence="8">Belongs to the shikimate dehydrogenase family.</text>
</comment>
<dbReference type="HAMAP" id="MF_00222">
    <property type="entry name" value="Shikimate_DH_AroE"/>
    <property type="match status" value="1"/>
</dbReference>
<dbReference type="Pfam" id="PF01488">
    <property type="entry name" value="Shikimate_DH"/>
    <property type="match status" value="1"/>
</dbReference>
<comment type="subunit">
    <text evidence="8">Homodimer.</text>
</comment>
<reference evidence="12 13" key="1">
    <citation type="submission" date="2023-10" db="EMBL/GenBank/DDBJ databases">
        <title>Screening of Alkalihalobacillus lindianensis BZ-TG-R113 and Its Alleviation of Salt Stress on Rapeseed Growth.</title>
        <authorList>
            <person name="Zhao B."/>
            <person name="Guo T."/>
        </authorList>
    </citation>
    <scope>NUCLEOTIDE SEQUENCE [LARGE SCALE GENOMIC DNA]</scope>
    <source>
        <strain evidence="12 13">BZ-TG-R113</strain>
    </source>
</reference>
<keyword evidence="5 8" id="KW-0560">Oxidoreductase</keyword>
<comment type="caution">
    <text evidence="8">Lacks conserved residue(s) required for the propagation of feature annotation.</text>
</comment>
<dbReference type="Pfam" id="PF18317">
    <property type="entry name" value="SDH_C"/>
    <property type="match status" value="1"/>
</dbReference>
<evidence type="ECO:0000256" key="8">
    <source>
        <dbReference type="HAMAP-Rule" id="MF_00222"/>
    </source>
</evidence>
<feature type="binding site" evidence="8">
    <location>
        <position position="102"/>
    </location>
    <ligand>
        <name>shikimate</name>
        <dbReference type="ChEBI" id="CHEBI:36208"/>
    </ligand>
</feature>
<dbReference type="EMBL" id="JAWJBA010000001">
    <property type="protein sequence ID" value="MDV2683048.1"/>
    <property type="molecule type" value="Genomic_DNA"/>
</dbReference>
<feature type="domain" description="Shikimate dehydrogenase substrate binding N-terminal" evidence="10">
    <location>
        <begin position="7"/>
        <end position="89"/>
    </location>
</feature>
<dbReference type="Gene3D" id="3.40.50.10860">
    <property type="entry name" value="Leucine Dehydrogenase, chain A, domain 1"/>
    <property type="match status" value="1"/>
</dbReference>
<feature type="binding site" evidence="8">
    <location>
        <position position="87"/>
    </location>
    <ligand>
        <name>shikimate</name>
        <dbReference type="ChEBI" id="CHEBI:36208"/>
    </ligand>
</feature>
<feature type="binding site" evidence="8">
    <location>
        <begin position="151"/>
        <end position="156"/>
    </location>
    <ligand>
        <name>NADP(+)</name>
        <dbReference type="ChEBI" id="CHEBI:58349"/>
    </ligand>
</feature>
<keyword evidence="13" id="KW-1185">Reference proteome</keyword>
<comment type="pathway">
    <text evidence="1 8">Metabolic intermediate biosynthesis; chorismate biosynthesis; chorismate from D-erythrose 4-phosphate and phosphoenolpyruvate: step 4/7.</text>
</comment>